<protein>
    <submittedName>
        <fullName evidence="1">Uncharacterized protein</fullName>
    </submittedName>
</protein>
<evidence type="ECO:0000313" key="2">
    <source>
        <dbReference type="Proteomes" id="UP000762676"/>
    </source>
</evidence>
<accession>A0AAV4JS00</accession>
<comment type="caution">
    <text evidence="1">The sequence shown here is derived from an EMBL/GenBank/DDBJ whole genome shotgun (WGS) entry which is preliminary data.</text>
</comment>
<dbReference type="AlphaFoldDB" id="A0AAV4JS00"/>
<proteinExistence type="predicted"/>
<keyword evidence="2" id="KW-1185">Reference proteome</keyword>
<sequence>MPALIKSLIVSNDAEAKLDDLNLKARPAFVKAPQHLAAVVGELASVVTPTAVKLLKGLVEQLGKVEEKVIILDDDSFYLMDAETYN</sequence>
<gene>
    <name evidence="1" type="ORF">ElyMa_001665100</name>
</gene>
<reference evidence="1 2" key="1">
    <citation type="journal article" date="2021" name="Elife">
        <title>Chloroplast acquisition without the gene transfer in kleptoplastic sea slugs, Plakobranchus ocellatus.</title>
        <authorList>
            <person name="Maeda T."/>
            <person name="Takahashi S."/>
            <person name="Yoshida T."/>
            <person name="Shimamura S."/>
            <person name="Takaki Y."/>
            <person name="Nagai Y."/>
            <person name="Toyoda A."/>
            <person name="Suzuki Y."/>
            <person name="Arimoto A."/>
            <person name="Ishii H."/>
            <person name="Satoh N."/>
            <person name="Nishiyama T."/>
            <person name="Hasebe M."/>
            <person name="Maruyama T."/>
            <person name="Minagawa J."/>
            <person name="Obokata J."/>
            <person name="Shigenobu S."/>
        </authorList>
    </citation>
    <scope>NUCLEOTIDE SEQUENCE [LARGE SCALE GENOMIC DNA]</scope>
</reference>
<dbReference type="EMBL" id="BMAT01003384">
    <property type="protein sequence ID" value="GFS24488.1"/>
    <property type="molecule type" value="Genomic_DNA"/>
</dbReference>
<name>A0AAV4JS00_9GAST</name>
<evidence type="ECO:0000313" key="1">
    <source>
        <dbReference type="EMBL" id="GFS24488.1"/>
    </source>
</evidence>
<dbReference type="Proteomes" id="UP000762676">
    <property type="component" value="Unassembled WGS sequence"/>
</dbReference>
<organism evidence="1 2">
    <name type="scientific">Elysia marginata</name>
    <dbReference type="NCBI Taxonomy" id="1093978"/>
    <lineage>
        <taxon>Eukaryota</taxon>
        <taxon>Metazoa</taxon>
        <taxon>Spiralia</taxon>
        <taxon>Lophotrochozoa</taxon>
        <taxon>Mollusca</taxon>
        <taxon>Gastropoda</taxon>
        <taxon>Heterobranchia</taxon>
        <taxon>Euthyneura</taxon>
        <taxon>Panpulmonata</taxon>
        <taxon>Sacoglossa</taxon>
        <taxon>Placobranchoidea</taxon>
        <taxon>Plakobranchidae</taxon>
        <taxon>Elysia</taxon>
    </lineage>
</organism>